<dbReference type="Proteomes" id="UP000509704">
    <property type="component" value="Chromosome 3"/>
</dbReference>
<dbReference type="PROSITE" id="PS00178">
    <property type="entry name" value="AA_TRNA_LIGASE_I"/>
    <property type="match status" value="1"/>
</dbReference>
<dbReference type="FunFam" id="2.170.220.10:FF:000002">
    <property type="entry name" value="Methionine--tRNA ligase"/>
    <property type="match status" value="1"/>
</dbReference>
<evidence type="ECO:0000256" key="8">
    <source>
        <dbReference type="ARBA" id="ARBA00026124"/>
    </source>
</evidence>
<dbReference type="Gene3D" id="2.170.220.10">
    <property type="match status" value="1"/>
</dbReference>
<dbReference type="RefSeq" id="XP_037143901.1">
    <property type="nucleotide sequence ID" value="XM_037288006.1"/>
</dbReference>
<evidence type="ECO:0000313" key="13">
    <source>
        <dbReference type="EMBL" id="QLG72173.1"/>
    </source>
</evidence>
<dbReference type="GeneID" id="59235871"/>
<comment type="similarity">
    <text evidence="1 10">Belongs to the class-I aminoacyl-tRNA synthetase family.</text>
</comment>
<dbReference type="GO" id="GO:0006431">
    <property type="term" value="P:methionyl-tRNA aminoacylation"/>
    <property type="evidence" value="ECO:0007669"/>
    <property type="project" value="InterPro"/>
</dbReference>
<keyword evidence="3 10" id="KW-0436">Ligase</keyword>
<feature type="region of interest" description="Disordered" evidence="11">
    <location>
        <begin position="547"/>
        <end position="568"/>
    </location>
</feature>
<evidence type="ECO:0000256" key="9">
    <source>
        <dbReference type="ARBA" id="ARBA00030904"/>
    </source>
</evidence>
<dbReference type="EMBL" id="CP058606">
    <property type="protein sequence ID" value="QLG72173.1"/>
    <property type="molecule type" value="Genomic_DNA"/>
</dbReference>
<dbReference type="NCBIfam" id="TIGR00398">
    <property type="entry name" value="metG"/>
    <property type="match status" value="1"/>
</dbReference>
<sequence>MTRRLLNCRLYSHAFHVTTPIFYPNAKPHLGHLYSSLLCDVFHRWQLFKGNGSLFTTGTDEHGLKIQLASMNMHYANPKEFVDELYKDFVRLDENANIKYTRFIRTTDPDHVINVKKLWNLCLKNGYIYKGQHSGWYSISDETFYPESRVIPDPKDSRKYINTESNNDVVYHSETNYFFKLSAFKDRLVSHISNNPSFISPEVKRQQILKELTGEGALQDLSVSRPSCRLKWGIDVPQDPSQKIYVWFDALCNYISSIGGIDAISRNNLVPTNAICHNMEGNPYQNSKLHPQLWWKNTTHLIGKDIIKFHTIYWPSFLMAASLPLPKRIVVHSHWLCDGFKMSKSLGNVVDPIEMIEYYGEDPLRWFLLENSQLEEDGDFQESKLFKVKEMMAMKWGNLINRCCGNKFNLQRAVSTFSNGETQESVQNVFESESMIKKKIEQIFLNLSELSLLLDHCINSFQLRAALRTVWSLIDEANTLIQLSEPWSRNSKEQDAIIYTCMETSRIISILCQPIIPKLSCELLDRIDVSAAKRTLKYAEAHTDNSYGSNANSKGRGAPIKRINKRAH</sequence>
<organism evidence="13 14">
    <name type="scientific">Zygotorulaspora mrakii</name>
    <name type="common">Zygosaccharomyces mrakii</name>
    <dbReference type="NCBI Taxonomy" id="42260"/>
    <lineage>
        <taxon>Eukaryota</taxon>
        <taxon>Fungi</taxon>
        <taxon>Dikarya</taxon>
        <taxon>Ascomycota</taxon>
        <taxon>Saccharomycotina</taxon>
        <taxon>Saccharomycetes</taxon>
        <taxon>Saccharomycetales</taxon>
        <taxon>Saccharomycetaceae</taxon>
        <taxon>Zygotorulaspora</taxon>
    </lineage>
</organism>
<feature type="domain" description="Methionyl/Leucyl tRNA synthetase" evidence="12">
    <location>
        <begin position="16"/>
        <end position="403"/>
    </location>
</feature>
<dbReference type="SUPFAM" id="SSF47323">
    <property type="entry name" value="Anticodon-binding domain of a subclass of class I aminoacyl-tRNA synthetases"/>
    <property type="match status" value="1"/>
</dbReference>
<accession>A0A7H9B0X8</accession>
<dbReference type="InterPro" id="IPR014758">
    <property type="entry name" value="Met-tRNA_synth"/>
</dbReference>
<dbReference type="OrthoDB" id="24670at2759"/>
<evidence type="ECO:0000256" key="11">
    <source>
        <dbReference type="SAM" id="MobiDB-lite"/>
    </source>
</evidence>
<dbReference type="AlphaFoldDB" id="A0A7H9B0X8"/>
<evidence type="ECO:0000256" key="5">
    <source>
        <dbReference type="ARBA" id="ARBA00022840"/>
    </source>
</evidence>
<keyword evidence="7 10" id="KW-0030">Aminoacyl-tRNA synthetase</keyword>
<evidence type="ECO:0000259" key="12">
    <source>
        <dbReference type="Pfam" id="PF09334"/>
    </source>
</evidence>
<dbReference type="PRINTS" id="PR01041">
    <property type="entry name" value="TRNASYNTHMET"/>
</dbReference>
<dbReference type="InterPro" id="IPR015413">
    <property type="entry name" value="Methionyl/Leucyl_tRNA_Synth"/>
</dbReference>
<dbReference type="SUPFAM" id="SSF52374">
    <property type="entry name" value="Nucleotidylyl transferase"/>
    <property type="match status" value="1"/>
</dbReference>
<name>A0A7H9B0X8_ZYGMR</name>
<dbReference type="GO" id="GO:0004825">
    <property type="term" value="F:methionine-tRNA ligase activity"/>
    <property type="evidence" value="ECO:0007669"/>
    <property type="project" value="UniProtKB-EC"/>
</dbReference>
<dbReference type="InterPro" id="IPR033911">
    <property type="entry name" value="MetRS_core"/>
</dbReference>
<dbReference type="EC" id="6.1.1.10" evidence="2"/>
<dbReference type="InterPro" id="IPR001412">
    <property type="entry name" value="aa-tRNA-synth_I_CS"/>
</dbReference>
<evidence type="ECO:0000256" key="6">
    <source>
        <dbReference type="ARBA" id="ARBA00022917"/>
    </source>
</evidence>
<evidence type="ECO:0000256" key="2">
    <source>
        <dbReference type="ARBA" id="ARBA00012838"/>
    </source>
</evidence>
<dbReference type="Gene3D" id="1.10.730.10">
    <property type="entry name" value="Isoleucyl-tRNA Synthetase, Domain 1"/>
    <property type="match status" value="1"/>
</dbReference>
<keyword evidence="4 10" id="KW-0547">Nucleotide-binding</keyword>
<dbReference type="InterPro" id="IPR014729">
    <property type="entry name" value="Rossmann-like_a/b/a_fold"/>
</dbReference>
<evidence type="ECO:0000256" key="4">
    <source>
        <dbReference type="ARBA" id="ARBA00022741"/>
    </source>
</evidence>
<evidence type="ECO:0000256" key="1">
    <source>
        <dbReference type="ARBA" id="ARBA00005594"/>
    </source>
</evidence>
<keyword evidence="14" id="KW-1185">Reference proteome</keyword>
<evidence type="ECO:0000256" key="3">
    <source>
        <dbReference type="ARBA" id="ARBA00022598"/>
    </source>
</evidence>
<keyword evidence="6 10" id="KW-0648">Protein biosynthesis</keyword>
<dbReference type="InterPro" id="IPR023457">
    <property type="entry name" value="Met-tRNA_synth_2"/>
</dbReference>
<protein>
    <recommendedName>
        <fullName evidence="8">Methionine--tRNA ligase, mitochondrial</fullName>
        <ecNumber evidence="2">6.1.1.10</ecNumber>
    </recommendedName>
    <alternativeName>
        <fullName evidence="9">Methionyl-tRNA synthetase</fullName>
    </alternativeName>
</protein>
<dbReference type="KEGG" id="zmk:HG535_0C05270"/>
<gene>
    <name evidence="13" type="ORF">HG535_0C05270</name>
</gene>
<evidence type="ECO:0000313" key="14">
    <source>
        <dbReference type="Proteomes" id="UP000509704"/>
    </source>
</evidence>
<evidence type="ECO:0000256" key="10">
    <source>
        <dbReference type="RuleBase" id="RU363039"/>
    </source>
</evidence>
<reference evidence="13 14" key="1">
    <citation type="submission" date="2020-07" db="EMBL/GenBank/DDBJ databases">
        <title>The yeast mating-type switching endonuclease HO is a domesticated member of an unorthodox homing genetic element family.</title>
        <authorList>
            <person name="Coughlan A.Y."/>
            <person name="Lombardi L."/>
            <person name="Braun-Galleani S."/>
            <person name="Martos A.R."/>
            <person name="Galeote V."/>
            <person name="Bigey F."/>
            <person name="Dequin S."/>
            <person name="Byrne K.P."/>
            <person name="Wolfe K.H."/>
        </authorList>
    </citation>
    <scope>NUCLEOTIDE SEQUENCE [LARGE SCALE GENOMIC DNA]</scope>
    <source>
        <strain evidence="13 14">NRRL Y-6702</strain>
    </source>
</reference>
<proteinExistence type="inferred from homology"/>
<dbReference type="GO" id="GO:0005524">
    <property type="term" value="F:ATP binding"/>
    <property type="evidence" value="ECO:0007669"/>
    <property type="project" value="UniProtKB-KW"/>
</dbReference>
<dbReference type="Pfam" id="PF09334">
    <property type="entry name" value="tRNA-synt_1g"/>
    <property type="match status" value="1"/>
</dbReference>
<dbReference type="PANTHER" id="PTHR43326:SF1">
    <property type="entry name" value="METHIONINE--TRNA LIGASE, MITOCHONDRIAL"/>
    <property type="match status" value="1"/>
</dbReference>
<dbReference type="PANTHER" id="PTHR43326">
    <property type="entry name" value="METHIONYL-TRNA SYNTHETASE"/>
    <property type="match status" value="1"/>
</dbReference>
<keyword evidence="5 10" id="KW-0067">ATP-binding</keyword>
<dbReference type="InterPro" id="IPR009080">
    <property type="entry name" value="tRNAsynth_Ia_anticodon-bd"/>
</dbReference>
<dbReference type="CDD" id="cd00814">
    <property type="entry name" value="MetRS_core"/>
    <property type="match status" value="1"/>
</dbReference>
<evidence type="ECO:0000256" key="7">
    <source>
        <dbReference type="ARBA" id="ARBA00023146"/>
    </source>
</evidence>
<dbReference type="Gene3D" id="3.40.50.620">
    <property type="entry name" value="HUPs"/>
    <property type="match status" value="1"/>
</dbReference>